<keyword evidence="1" id="KW-0547">Nucleotide-binding</keyword>
<accession>A0A2A2M6P7</accession>
<comment type="caution">
    <text evidence="3">The sequence shown here is derived from an EMBL/GenBank/DDBJ whole genome shotgun (WGS) entry which is preliminary data.</text>
</comment>
<proteinExistence type="predicted"/>
<dbReference type="EMBL" id="NQMS01000018">
    <property type="protein sequence ID" value="PAV94146.1"/>
    <property type="molecule type" value="Genomic_DNA"/>
</dbReference>
<name>A0A2A2M6P7_9GAMM</name>
<dbReference type="GO" id="GO:0000166">
    <property type="term" value="F:nucleotide binding"/>
    <property type="evidence" value="ECO:0007669"/>
    <property type="project" value="UniProtKB-KW"/>
</dbReference>
<evidence type="ECO:0000313" key="4">
    <source>
        <dbReference type="Proteomes" id="UP000218796"/>
    </source>
</evidence>
<organism evidence="3 4">
    <name type="scientific">Hafnia paralvei</name>
    <dbReference type="NCBI Taxonomy" id="546367"/>
    <lineage>
        <taxon>Bacteria</taxon>
        <taxon>Pseudomonadati</taxon>
        <taxon>Pseudomonadota</taxon>
        <taxon>Gammaproteobacteria</taxon>
        <taxon>Enterobacterales</taxon>
        <taxon>Hafniaceae</taxon>
        <taxon>Hafnia</taxon>
    </lineage>
</organism>
<feature type="domain" description="Acb2/Tad1 hairpin" evidence="2">
    <location>
        <begin position="12"/>
        <end position="72"/>
    </location>
</feature>
<gene>
    <name evidence="3" type="ORF">CJD50_22175</name>
</gene>
<keyword evidence="4" id="KW-1185">Reference proteome</keyword>
<dbReference type="OrthoDB" id="6486731at2"/>
<sequence length="78" mass="8770">MREAKPQDGSTVKGYRTLTSGDIEVMNRFKEISRHFLNLLDTAKETGADPRWVATAKTEMQKACMFACRSVAKPDDDC</sequence>
<reference evidence="3 4" key="1">
    <citation type="submission" date="2017-08" db="EMBL/GenBank/DDBJ databases">
        <title>Draft Genome Sequence of Hafnia alvei CITHA-6 Isolated from Raw Bovine Milk.</title>
        <authorList>
            <person name="Culligan E.P."/>
            <person name="Mcsweeney A."/>
            <person name="O'Doherty C."/>
            <person name="Gleeson E."/>
            <person name="O'Riordan D."/>
            <person name="Sleator R.D."/>
        </authorList>
    </citation>
    <scope>NUCLEOTIDE SEQUENCE [LARGE SCALE GENOMIC DNA]</scope>
    <source>
        <strain evidence="3 4">CITHA-6</strain>
    </source>
</reference>
<evidence type="ECO:0000256" key="1">
    <source>
        <dbReference type="ARBA" id="ARBA00022741"/>
    </source>
</evidence>
<dbReference type="AlphaFoldDB" id="A0A2A2M6P7"/>
<dbReference type="InterPro" id="IPR056098">
    <property type="entry name" value="Acb2/Tad1_hairpin"/>
</dbReference>
<evidence type="ECO:0000259" key="2">
    <source>
        <dbReference type="Pfam" id="PF24729"/>
    </source>
</evidence>
<protein>
    <recommendedName>
        <fullName evidence="2">Acb2/Tad1 hairpin domain-containing protein</fullName>
    </recommendedName>
</protein>
<dbReference type="RefSeq" id="WP_095661781.1">
    <property type="nucleotide sequence ID" value="NZ_CBCPHJ010000058.1"/>
</dbReference>
<evidence type="ECO:0000313" key="3">
    <source>
        <dbReference type="EMBL" id="PAV94146.1"/>
    </source>
</evidence>
<dbReference type="Pfam" id="PF24729">
    <property type="entry name" value="Acb2_Tad1_hairpin"/>
    <property type="match status" value="1"/>
</dbReference>
<dbReference type="Proteomes" id="UP000218796">
    <property type="component" value="Unassembled WGS sequence"/>
</dbReference>